<keyword evidence="12" id="KW-1185">Reference proteome</keyword>
<protein>
    <recommendedName>
        <fullName evidence="10">SOSEKI DIX-like domain-containing protein</fullName>
    </recommendedName>
</protein>
<keyword evidence="3" id="KW-1003">Cell membrane</keyword>
<evidence type="ECO:0000256" key="8">
    <source>
        <dbReference type="ARBA" id="ARBA00046534"/>
    </source>
</evidence>
<dbReference type="EMBL" id="CATIWC010000959">
    <property type="protein sequence ID" value="CAI8583726.1"/>
    <property type="molecule type" value="Genomic_DNA"/>
</dbReference>
<dbReference type="GO" id="GO:0051302">
    <property type="term" value="P:regulation of cell division"/>
    <property type="evidence" value="ECO:0007669"/>
    <property type="project" value="UniProtKB-ARBA"/>
</dbReference>
<comment type="similarity">
    <text evidence="7">Belongs to the SOSEKI family.</text>
</comment>
<feature type="compositionally biased region" description="Polar residues" evidence="9">
    <location>
        <begin position="334"/>
        <end position="344"/>
    </location>
</feature>
<dbReference type="Proteomes" id="UP001157006">
    <property type="component" value="Unassembled WGS sequence"/>
</dbReference>
<keyword evidence="2" id="KW-0217">Developmental protein</keyword>
<evidence type="ECO:0000259" key="10">
    <source>
        <dbReference type="Pfam" id="PF06136"/>
    </source>
</evidence>
<evidence type="ECO:0000256" key="1">
    <source>
        <dbReference type="ARBA" id="ARBA00004413"/>
    </source>
</evidence>
<feature type="region of interest" description="Disordered" evidence="9">
    <location>
        <begin position="327"/>
        <end position="361"/>
    </location>
</feature>
<sequence>MLIVTSNHKQSASKVKIDSFMGRFFIPDPITSNLFAAPGFEMDIRSHRGGRETSPDRAKICRMKQKVKAIRKVQVVYYLSRNGLLEHPHFMEVTLSPTQPLRLKDVFDRLMALRGSGMPSQYSWSTKRNYKSGYVWHDLALKDIIHPSEGGAEYVLKGSELVEGFQQLNLNEKQTIQQQPDRYNDSKSKVALSGRQQPKLESEDHQYEEYEEELLEKDYDHLDGEKTSYTSSTTTPHSRCSRGVSTEELDEVVTTNNSNTTPTPPNPNSATTLAEKLKQRDERRVNNVITTNYPKRFGNESLTSAPVSQSRYSVLLQLIACGSSGAEMKAKQNGGESRLSNVGTSKRRESVDEEEKPYDDDDEICLTENPRLLGNLQSEEKEYFSGSIVESMKANRVAFQGDEPVLKKSNSYNEERRSRLGMEEVKLKESSKEDQRVAKGGVREKCIPLIKSSKESRK</sequence>
<accession>A0AAV0YD06</accession>
<comment type="caution">
    <text evidence="11">The sequence shown here is derived from an EMBL/GenBank/DDBJ whole genome shotgun (WGS) entry which is preliminary data.</text>
</comment>
<feature type="compositionally biased region" description="Acidic residues" evidence="9">
    <location>
        <begin position="351"/>
        <end position="361"/>
    </location>
</feature>
<name>A0AAV0YD06_VICFA</name>
<gene>
    <name evidence="11" type="ORF">VFH_U040480</name>
</gene>
<organism evidence="11 12">
    <name type="scientific">Vicia faba</name>
    <name type="common">Broad bean</name>
    <name type="synonym">Faba vulgaris</name>
    <dbReference type="NCBI Taxonomy" id="3906"/>
    <lineage>
        <taxon>Eukaryota</taxon>
        <taxon>Viridiplantae</taxon>
        <taxon>Streptophyta</taxon>
        <taxon>Embryophyta</taxon>
        <taxon>Tracheophyta</taxon>
        <taxon>Spermatophyta</taxon>
        <taxon>Magnoliopsida</taxon>
        <taxon>eudicotyledons</taxon>
        <taxon>Gunneridae</taxon>
        <taxon>Pentapetalae</taxon>
        <taxon>rosids</taxon>
        <taxon>fabids</taxon>
        <taxon>Fabales</taxon>
        <taxon>Fabaceae</taxon>
        <taxon>Papilionoideae</taxon>
        <taxon>50 kb inversion clade</taxon>
        <taxon>NPAAA clade</taxon>
        <taxon>Hologalegina</taxon>
        <taxon>IRL clade</taxon>
        <taxon>Fabeae</taxon>
        <taxon>Vicia</taxon>
    </lineage>
</organism>
<evidence type="ECO:0000256" key="3">
    <source>
        <dbReference type="ARBA" id="ARBA00022475"/>
    </source>
</evidence>
<feature type="region of interest" description="Disordered" evidence="9">
    <location>
        <begin position="174"/>
        <end position="211"/>
    </location>
</feature>
<evidence type="ECO:0000256" key="9">
    <source>
        <dbReference type="SAM" id="MobiDB-lite"/>
    </source>
</evidence>
<keyword evidence="6" id="KW-0131">Cell cycle</keyword>
<dbReference type="GO" id="GO:0051301">
    <property type="term" value="P:cell division"/>
    <property type="evidence" value="ECO:0007669"/>
    <property type="project" value="UniProtKB-KW"/>
</dbReference>
<dbReference type="InterPro" id="IPR048351">
    <property type="entry name" value="SOK_DIX"/>
</dbReference>
<dbReference type="GO" id="GO:0051258">
    <property type="term" value="P:protein polymerization"/>
    <property type="evidence" value="ECO:0007669"/>
    <property type="project" value="UniProtKB-ARBA"/>
</dbReference>
<feature type="compositionally biased region" description="Basic and acidic residues" evidence="9">
    <location>
        <begin position="198"/>
        <end position="208"/>
    </location>
</feature>
<reference evidence="11 12" key="1">
    <citation type="submission" date="2023-01" db="EMBL/GenBank/DDBJ databases">
        <authorList>
            <person name="Kreplak J."/>
        </authorList>
    </citation>
    <scope>NUCLEOTIDE SEQUENCE [LARGE SCALE GENOMIC DNA]</scope>
</reference>
<dbReference type="GO" id="GO:2000067">
    <property type="term" value="P:regulation of root morphogenesis"/>
    <property type="evidence" value="ECO:0007669"/>
    <property type="project" value="UniProtKB-ARBA"/>
</dbReference>
<dbReference type="PIRSF" id="PIRSF031043">
    <property type="entry name" value="UCP031043"/>
    <property type="match status" value="1"/>
</dbReference>
<evidence type="ECO:0000256" key="4">
    <source>
        <dbReference type="ARBA" id="ARBA00022618"/>
    </source>
</evidence>
<proteinExistence type="inferred from homology"/>
<feature type="region of interest" description="Disordered" evidence="9">
    <location>
        <begin position="400"/>
        <end position="440"/>
    </location>
</feature>
<keyword evidence="4" id="KW-0132">Cell division</keyword>
<feature type="region of interest" description="Disordered" evidence="9">
    <location>
        <begin position="224"/>
        <end position="271"/>
    </location>
</feature>
<dbReference type="PANTHER" id="PTHR31083">
    <property type="entry name" value="UPSTREAM OF FLC PROTEIN (DUF966)"/>
    <property type="match status" value="1"/>
</dbReference>
<comment type="subcellular location">
    <subcellularLocation>
        <location evidence="1">Cell membrane</location>
        <topology evidence="1">Peripheral membrane protein</topology>
        <orientation evidence="1">Cytoplasmic side</orientation>
    </subcellularLocation>
</comment>
<dbReference type="InterPro" id="IPR010369">
    <property type="entry name" value="SOK"/>
</dbReference>
<evidence type="ECO:0000256" key="7">
    <source>
        <dbReference type="ARBA" id="ARBA00024211"/>
    </source>
</evidence>
<dbReference type="GO" id="GO:0090708">
    <property type="term" value="P:specification of plant organ axis polarity"/>
    <property type="evidence" value="ECO:0007669"/>
    <property type="project" value="UniProtKB-ARBA"/>
</dbReference>
<comment type="subunit">
    <text evidence="8">Homodimer. Forms long polymer filaments with other SOKs proteins polymers (e.g. SOK1, SOK2, SOK3 and SOK4) crucial for polar localization and biological activity. Binds to ANGUSTIFOLIA (AN).</text>
</comment>
<dbReference type="InterPro" id="IPR021182">
    <property type="entry name" value="SOK_magnoliopsida"/>
</dbReference>
<evidence type="ECO:0000313" key="11">
    <source>
        <dbReference type="EMBL" id="CAI8583726.1"/>
    </source>
</evidence>
<feature type="compositionally biased region" description="Basic and acidic residues" evidence="9">
    <location>
        <begin position="413"/>
        <end position="440"/>
    </location>
</feature>
<dbReference type="Pfam" id="PF06136">
    <property type="entry name" value="SOK"/>
    <property type="match status" value="1"/>
</dbReference>
<evidence type="ECO:0000256" key="5">
    <source>
        <dbReference type="ARBA" id="ARBA00023136"/>
    </source>
</evidence>
<feature type="domain" description="SOSEKI DIX-like" evidence="10">
    <location>
        <begin position="73"/>
        <end position="162"/>
    </location>
</feature>
<evidence type="ECO:0000256" key="2">
    <source>
        <dbReference type="ARBA" id="ARBA00022473"/>
    </source>
</evidence>
<dbReference type="PANTHER" id="PTHR31083:SF18">
    <property type="entry name" value="PROTEIN SOSEKI 2"/>
    <property type="match status" value="1"/>
</dbReference>
<evidence type="ECO:0000256" key="6">
    <source>
        <dbReference type="ARBA" id="ARBA00023306"/>
    </source>
</evidence>
<dbReference type="GO" id="GO:0005886">
    <property type="term" value="C:plasma membrane"/>
    <property type="evidence" value="ECO:0007669"/>
    <property type="project" value="UniProtKB-SubCell"/>
</dbReference>
<evidence type="ECO:0000313" key="12">
    <source>
        <dbReference type="Proteomes" id="UP001157006"/>
    </source>
</evidence>
<dbReference type="AlphaFoldDB" id="A0AAV0YD06"/>
<keyword evidence="5" id="KW-0472">Membrane</keyword>